<accession>A0A8S1Y7L5</accession>
<dbReference type="OrthoDB" id="300482at2759"/>
<reference evidence="2" key="1">
    <citation type="submission" date="2021-01" db="EMBL/GenBank/DDBJ databases">
        <authorList>
            <consortium name="Genoscope - CEA"/>
            <person name="William W."/>
        </authorList>
    </citation>
    <scope>NUCLEOTIDE SEQUENCE</scope>
</reference>
<feature type="chain" id="PRO_5035857795" evidence="1">
    <location>
        <begin position="17"/>
        <end position="430"/>
    </location>
</feature>
<gene>
    <name evidence="2" type="ORF">POCTA_138.1.T1460075</name>
</gene>
<name>A0A8S1Y7L5_PAROT</name>
<organism evidence="2 3">
    <name type="scientific">Paramecium octaurelia</name>
    <dbReference type="NCBI Taxonomy" id="43137"/>
    <lineage>
        <taxon>Eukaryota</taxon>
        <taxon>Sar</taxon>
        <taxon>Alveolata</taxon>
        <taxon>Ciliophora</taxon>
        <taxon>Intramacronucleata</taxon>
        <taxon>Oligohymenophorea</taxon>
        <taxon>Peniculida</taxon>
        <taxon>Parameciidae</taxon>
        <taxon>Paramecium</taxon>
    </lineage>
</organism>
<dbReference type="Proteomes" id="UP000683925">
    <property type="component" value="Unassembled WGS sequence"/>
</dbReference>
<evidence type="ECO:0000313" key="2">
    <source>
        <dbReference type="EMBL" id="CAD8209158.1"/>
    </source>
</evidence>
<evidence type="ECO:0000256" key="1">
    <source>
        <dbReference type="SAM" id="SignalP"/>
    </source>
</evidence>
<sequence length="430" mass="48544">MISLIFVFLITTYAQTYVGQNLCSALTSVTCGADELAGKGWCFWDSTLATPACVTLPCYLIDEVAACRTGGSLQTGGANTECDSLETFSLQYDNVCCDKNLGKLNYAFVRFTMNFDGSVDSTNDATPIPMASLNVATSVKEMFKLYTINPWLVSQETSEDNFQSKLLAILNKYLEPATRDVLLQQSRSHPFYLERTVYQSLQLLRDWTVIHRSTLALRSAILPQIWSLALVALTRMTTFQPNYYQTNYYFINFAIIPYFRNSLKMSGQLHTLTIDWSGYNYADKGYVMVYSYAPEQFGIIKAYTDVVCIRPFLGSTVAYVSKEDNYDNLFVSLKFTYYWSDTTLTIDQTQLRLYSISDDTQTITDTLVSFTCTLASRICTHTGTYTPSTLPSNGKGQNYFIAHVNYNLAQSDKKRAQCILAYKTWTTVCA</sequence>
<dbReference type="AlphaFoldDB" id="A0A8S1Y7L5"/>
<feature type="signal peptide" evidence="1">
    <location>
        <begin position="1"/>
        <end position="16"/>
    </location>
</feature>
<dbReference type="OMA" id="CIRPFLG"/>
<evidence type="ECO:0000313" key="3">
    <source>
        <dbReference type="Proteomes" id="UP000683925"/>
    </source>
</evidence>
<keyword evidence="1" id="KW-0732">Signal</keyword>
<comment type="caution">
    <text evidence="2">The sequence shown here is derived from an EMBL/GenBank/DDBJ whole genome shotgun (WGS) entry which is preliminary data.</text>
</comment>
<proteinExistence type="predicted"/>
<keyword evidence="3" id="KW-1185">Reference proteome</keyword>
<dbReference type="EMBL" id="CAJJDP010000148">
    <property type="protein sequence ID" value="CAD8209158.1"/>
    <property type="molecule type" value="Genomic_DNA"/>
</dbReference>
<protein>
    <submittedName>
        <fullName evidence="2">Uncharacterized protein</fullName>
    </submittedName>
</protein>